<dbReference type="eggNOG" id="ENOG5034BFP">
    <property type="taxonomic scope" value="Bacteria"/>
</dbReference>
<evidence type="ECO:0000313" key="3">
    <source>
        <dbReference type="Proteomes" id="UP000005555"/>
    </source>
</evidence>
<organism evidence="2 3">
    <name type="scientific">gamma proteobacterium HTCC2207</name>
    <dbReference type="NCBI Taxonomy" id="314287"/>
    <lineage>
        <taxon>Bacteria</taxon>
        <taxon>Pseudomonadati</taxon>
        <taxon>Pseudomonadota</taxon>
        <taxon>Gammaproteobacteria</taxon>
        <taxon>Cellvibrionales</taxon>
        <taxon>Porticoccaceae</taxon>
        <taxon>SAR92 clade</taxon>
    </lineage>
</organism>
<feature type="compositionally biased region" description="Acidic residues" evidence="1">
    <location>
        <begin position="144"/>
        <end position="154"/>
    </location>
</feature>
<evidence type="ECO:0000256" key="1">
    <source>
        <dbReference type="SAM" id="MobiDB-lite"/>
    </source>
</evidence>
<dbReference type="Proteomes" id="UP000005555">
    <property type="component" value="Unassembled WGS sequence"/>
</dbReference>
<reference evidence="2 3" key="1">
    <citation type="submission" date="2006-03" db="EMBL/GenBank/DDBJ databases">
        <authorList>
            <person name="Giovannoni S.J."/>
            <person name="Cho J.-C."/>
            <person name="Ferriera S."/>
            <person name="Johnson J."/>
            <person name="Kravitz S."/>
            <person name="Halpern A."/>
            <person name="Remington K."/>
            <person name="Beeson K."/>
            <person name="Tran B."/>
            <person name="Rogers Y.-H."/>
            <person name="Friedman R."/>
            <person name="Venter J.C."/>
        </authorList>
    </citation>
    <scope>NUCLEOTIDE SEQUENCE [LARGE SCALE GENOMIC DNA]</scope>
    <source>
        <strain evidence="2 3">HTCC2207</strain>
    </source>
</reference>
<comment type="caution">
    <text evidence="2">The sequence shown here is derived from an EMBL/GenBank/DDBJ whole genome shotgun (WGS) entry which is preliminary data.</text>
</comment>
<gene>
    <name evidence="2" type="ORF">GB2207_08461</name>
</gene>
<feature type="compositionally biased region" description="Basic and acidic residues" evidence="1">
    <location>
        <begin position="155"/>
        <end position="167"/>
    </location>
</feature>
<keyword evidence="3" id="KW-1185">Reference proteome</keyword>
<dbReference type="STRING" id="314287.GB2207_08461"/>
<dbReference type="EMBL" id="AAPI01000001">
    <property type="protein sequence ID" value="EAS47827.1"/>
    <property type="molecule type" value="Genomic_DNA"/>
</dbReference>
<evidence type="ECO:0000313" key="2">
    <source>
        <dbReference type="EMBL" id="EAS47827.1"/>
    </source>
</evidence>
<accession>Q1YV81</accession>
<sequence length="167" mass="18466">MENAKASYIKAAGMSNLTREARIFKARIAGRSKAHLDKVFIEGAEQSEAFQEACLAALSDGRERPAMPDPQPFQTVQSKTETVYTYVPAEFSKEMYALGSLYQAVSISLNEALKLAQEVADRVSYDIGIEEPFVAVQFLRDELEESLSDTEEDESAKTEAKSPDSNL</sequence>
<dbReference type="AlphaFoldDB" id="Q1YV81"/>
<protein>
    <submittedName>
        <fullName evidence="2">Uncharacterized protein</fullName>
    </submittedName>
</protein>
<feature type="region of interest" description="Disordered" evidence="1">
    <location>
        <begin position="144"/>
        <end position="167"/>
    </location>
</feature>
<proteinExistence type="predicted"/>
<name>Q1YV81_9GAMM</name>
<dbReference type="HOGENOM" id="CLU_1592171_0_0_6"/>